<evidence type="ECO:0000313" key="2">
    <source>
        <dbReference type="EMBL" id="CAK9034214.1"/>
    </source>
</evidence>
<name>A0ABP0L4X7_9DINO</name>
<protein>
    <submittedName>
        <fullName evidence="2">Uncharacterized protein</fullName>
    </submittedName>
</protein>
<feature type="compositionally biased region" description="Basic and acidic residues" evidence="1">
    <location>
        <begin position="141"/>
        <end position="173"/>
    </location>
</feature>
<sequence>MPGEGGSTDAPPPPSGLGNFKGVMLCNRPSDDSKVVSEAKQPFRSAVAYTSDLGLTPVRNFEPTVKKRGPSAALRRHVDDALIPASLWGRGSLLFWVGDLATAFGHAKISKVSAYQRWLRELQQQMREDRDQAEQEGQDEEEKRQKMKAAFDKHRKAVRDMMKERDDKQKEEAAAAQAEKAAKAAEAKAKATENSVPLSEIAHAAAISAVDRPAPKVSKPLWAMTEQEKDHFEEEEADDLINFVEHLDFDKYVGDLEFRQALGALKDRTGKLKKEQDAFKDELLANFNVSYDDEDEASTAAGSAKLEEGVDGQSIFGDLKSEYSVASSRRSRREDRENGQKDWDHSTNPDERPVVDQEVKDMAEAVLEQNPKFRAIHSGASVQKIIEKVQREPAAEIKLVDHMRLEAPCPVPVITASSDTQTRLFKPVDPSMLPYLYRSPAI</sequence>
<gene>
    <name evidence="2" type="ORF">CCMP2556_LOCUS19386</name>
</gene>
<dbReference type="PANTHER" id="PTHR41747">
    <property type="entry name" value="CHROMOSOME UNDETERMINED SCAFFOLD_128, WHOLE GENOME SHOTGUN SEQUENCE"/>
    <property type="match status" value="1"/>
</dbReference>
<feature type="region of interest" description="Disordered" evidence="1">
    <location>
        <begin position="126"/>
        <end position="179"/>
    </location>
</feature>
<keyword evidence="3" id="KW-1185">Reference proteome</keyword>
<reference evidence="2 3" key="1">
    <citation type="submission" date="2024-02" db="EMBL/GenBank/DDBJ databases">
        <authorList>
            <person name="Chen Y."/>
            <person name="Shah S."/>
            <person name="Dougan E. K."/>
            <person name="Thang M."/>
            <person name="Chan C."/>
        </authorList>
    </citation>
    <scope>NUCLEOTIDE SEQUENCE [LARGE SCALE GENOMIC DNA]</scope>
</reference>
<evidence type="ECO:0000313" key="3">
    <source>
        <dbReference type="Proteomes" id="UP001642484"/>
    </source>
</evidence>
<feature type="compositionally biased region" description="Basic and acidic residues" evidence="1">
    <location>
        <begin position="332"/>
        <end position="353"/>
    </location>
</feature>
<feature type="region of interest" description="Disordered" evidence="1">
    <location>
        <begin position="326"/>
        <end position="353"/>
    </location>
</feature>
<dbReference type="EMBL" id="CAXAMN010011113">
    <property type="protein sequence ID" value="CAK9034214.1"/>
    <property type="molecule type" value="Genomic_DNA"/>
</dbReference>
<comment type="caution">
    <text evidence="2">The sequence shown here is derived from an EMBL/GenBank/DDBJ whole genome shotgun (WGS) entry which is preliminary data.</text>
</comment>
<evidence type="ECO:0000256" key="1">
    <source>
        <dbReference type="SAM" id="MobiDB-lite"/>
    </source>
</evidence>
<dbReference type="PANTHER" id="PTHR41747:SF1">
    <property type="entry name" value="CHROMOSOME UNDETERMINED SCAFFOLD_128, WHOLE GENOME SHOTGUN SEQUENCE"/>
    <property type="match status" value="1"/>
</dbReference>
<feature type="region of interest" description="Disordered" evidence="1">
    <location>
        <begin position="1"/>
        <end position="21"/>
    </location>
</feature>
<organism evidence="2 3">
    <name type="scientific">Durusdinium trenchii</name>
    <dbReference type="NCBI Taxonomy" id="1381693"/>
    <lineage>
        <taxon>Eukaryota</taxon>
        <taxon>Sar</taxon>
        <taxon>Alveolata</taxon>
        <taxon>Dinophyceae</taxon>
        <taxon>Suessiales</taxon>
        <taxon>Symbiodiniaceae</taxon>
        <taxon>Durusdinium</taxon>
    </lineage>
</organism>
<accession>A0ABP0L4X7</accession>
<proteinExistence type="predicted"/>
<dbReference type="Proteomes" id="UP001642484">
    <property type="component" value="Unassembled WGS sequence"/>
</dbReference>